<proteinExistence type="predicted"/>
<comment type="caution">
    <text evidence="1">The sequence shown here is derived from an EMBL/GenBank/DDBJ whole genome shotgun (WGS) entry which is preliminary data.</text>
</comment>
<evidence type="ECO:0000313" key="1">
    <source>
        <dbReference type="EMBL" id="MBW0537297.1"/>
    </source>
</evidence>
<sequence>MPKASHRLPLLHTSNSLQFIDVFNSDSDSDIQEDIISLDMITSQRYINPGRRYPSHYVYTINDLHSLSSETFFQLCRSTCESFEKLVAQIQDDQTSQTSSQKNNTIMP</sequence>
<organism evidence="1 2">
    <name type="scientific">Austropuccinia psidii MF-1</name>
    <dbReference type="NCBI Taxonomy" id="1389203"/>
    <lineage>
        <taxon>Eukaryota</taxon>
        <taxon>Fungi</taxon>
        <taxon>Dikarya</taxon>
        <taxon>Basidiomycota</taxon>
        <taxon>Pucciniomycotina</taxon>
        <taxon>Pucciniomycetes</taxon>
        <taxon>Pucciniales</taxon>
        <taxon>Sphaerophragmiaceae</taxon>
        <taxon>Austropuccinia</taxon>
    </lineage>
</organism>
<reference evidence="1" key="1">
    <citation type="submission" date="2021-03" db="EMBL/GenBank/DDBJ databases">
        <title>Draft genome sequence of rust myrtle Austropuccinia psidii MF-1, a brazilian biotype.</title>
        <authorList>
            <person name="Quecine M.C."/>
            <person name="Pachon D.M.R."/>
            <person name="Bonatelli M.L."/>
            <person name="Correr F.H."/>
            <person name="Franceschini L.M."/>
            <person name="Leite T.F."/>
            <person name="Margarido G.R.A."/>
            <person name="Almeida C.A."/>
            <person name="Ferrarezi J.A."/>
            <person name="Labate C.A."/>
        </authorList>
    </citation>
    <scope>NUCLEOTIDE SEQUENCE</scope>
    <source>
        <strain evidence="1">MF-1</strain>
    </source>
</reference>
<evidence type="ECO:0000313" key="2">
    <source>
        <dbReference type="Proteomes" id="UP000765509"/>
    </source>
</evidence>
<dbReference type="EMBL" id="AVOT02041928">
    <property type="protein sequence ID" value="MBW0537297.1"/>
    <property type="molecule type" value="Genomic_DNA"/>
</dbReference>
<dbReference type="AlphaFoldDB" id="A0A9Q3IEB3"/>
<name>A0A9Q3IEB3_9BASI</name>
<keyword evidence="2" id="KW-1185">Reference proteome</keyword>
<accession>A0A9Q3IEB3</accession>
<gene>
    <name evidence="1" type="ORF">O181_077012</name>
</gene>
<dbReference type="Proteomes" id="UP000765509">
    <property type="component" value="Unassembled WGS sequence"/>
</dbReference>
<protein>
    <submittedName>
        <fullName evidence="1">Uncharacterized protein</fullName>
    </submittedName>
</protein>